<keyword evidence="8 11" id="KW-0718">Serine biosynthesis</keyword>
<comment type="pathway">
    <text evidence="11">Cofactor biosynthesis; pyridoxine 5'-phosphate biosynthesis; pyridoxine 5'-phosphate from D-erythrose 4-phosphate: step 3/5.</text>
</comment>
<dbReference type="Proteomes" id="UP000199036">
    <property type="component" value="Unassembled WGS sequence"/>
</dbReference>
<accession>A0A1I4XS15</accession>
<feature type="binding site" evidence="11">
    <location>
        <begin position="76"/>
        <end position="77"/>
    </location>
    <ligand>
        <name>pyridoxal 5'-phosphate</name>
        <dbReference type="ChEBI" id="CHEBI:597326"/>
    </ligand>
</feature>
<dbReference type="GO" id="GO:0030170">
    <property type="term" value="F:pyridoxal phosphate binding"/>
    <property type="evidence" value="ECO:0007669"/>
    <property type="project" value="UniProtKB-UniRule"/>
</dbReference>
<dbReference type="InterPro" id="IPR015424">
    <property type="entry name" value="PyrdxlP-dep_Trfase"/>
</dbReference>
<dbReference type="RefSeq" id="WP_091519176.1">
    <property type="nucleotide sequence ID" value="NZ_FOVI01000003.1"/>
</dbReference>
<feature type="binding site" evidence="11">
    <location>
        <position position="8"/>
    </location>
    <ligand>
        <name>L-glutamate</name>
        <dbReference type="ChEBI" id="CHEBI:29985"/>
    </ligand>
</feature>
<dbReference type="FunFam" id="3.40.640.10:FF:000010">
    <property type="entry name" value="Phosphoserine aminotransferase"/>
    <property type="match status" value="1"/>
</dbReference>
<dbReference type="Gene3D" id="3.90.1150.10">
    <property type="entry name" value="Aspartate Aminotransferase, domain 1"/>
    <property type="match status" value="1"/>
</dbReference>
<dbReference type="OrthoDB" id="9809412at2"/>
<dbReference type="Pfam" id="PF00266">
    <property type="entry name" value="Aminotran_5"/>
    <property type="match status" value="1"/>
</dbReference>
<dbReference type="GO" id="GO:0008615">
    <property type="term" value="P:pyridoxine biosynthetic process"/>
    <property type="evidence" value="ECO:0007669"/>
    <property type="project" value="UniProtKB-UniRule"/>
</dbReference>
<dbReference type="InterPro" id="IPR015422">
    <property type="entry name" value="PyrdxlP-dep_Trfase_small"/>
</dbReference>
<dbReference type="UniPathway" id="UPA00135">
    <property type="reaction ID" value="UER00197"/>
</dbReference>
<dbReference type="GO" id="GO:0004648">
    <property type="term" value="F:O-phospho-L-serine:2-oxoglutarate aminotransferase activity"/>
    <property type="evidence" value="ECO:0007669"/>
    <property type="project" value="UniProtKB-UniRule"/>
</dbReference>
<evidence type="ECO:0000256" key="9">
    <source>
        <dbReference type="ARBA" id="ARBA00047630"/>
    </source>
</evidence>
<evidence type="ECO:0000256" key="1">
    <source>
        <dbReference type="ARBA" id="ARBA00005099"/>
    </source>
</evidence>
<gene>
    <name evidence="11" type="primary">serC</name>
    <name evidence="13" type="ORF">SAMN05421741_103109</name>
</gene>
<comment type="similarity">
    <text evidence="2 11">Belongs to the class-V pyridoxal-phosphate-dependent aminotransferase family. SerC subfamily.</text>
</comment>
<evidence type="ECO:0000256" key="3">
    <source>
        <dbReference type="ARBA" id="ARBA00022576"/>
    </source>
</evidence>
<dbReference type="PANTHER" id="PTHR43247:SF1">
    <property type="entry name" value="PHOSPHOSERINE AMINOTRANSFERASE"/>
    <property type="match status" value="1"/>
</dbReference>
<dbReference type="AlphaFoldDB" id="A0A1I4XS15"/>
<dbReference type="PIRSF" id="PIRSF000525">
    <property type="entry name" value="SerC"/>
    <property type="match status" value="1"/>
</dbReference>
<evidence type="ECO:0000259" key="12">
    <source>
        <dbReference type="Pfam" id="PF00266"/>
    </source>
</evidence>
<feature type="binding site" evidence="11">
    <location>
        <position position="169"/>
    </location>
    <ligand>
        <name>pyridoxal 5'-phosphate</name>
        <dbReference type="ChEBI" id="CHEBI:597326"/>
    </ligand>
</feature>
<feature type="binding site" evidence="11">
    <location>
        <position position="41"/>
    </location>
    <ligand>
        <name>L-glutamate</name>
        <dbReference type="ChEBI" id="CHEBI:29985"/>
    </ligand>
</feature>
<dbReference type="SUPFAM" id="SSF53383">
    <property type="entry name" value="PLP-dependent transferases"/>
    <property type="match status" value="1"/>
</dbReference>
<dbReference type="GO" id="GO:0006564">
    <property type="term" value="P:L-serine biosynthetic process"/>
    <property type="evidence" value="ECO:0007669"/>
    <property type="project" value="UniProtKB-UniRule"/>
</dbReference>
<dbReference type="STRING" id="913024.SAMN05421741_103109"/>
<feature type="domain" description="Aminotransferase class V" evidence="12">
    <location>
        <begin position="5"/>
        <end position="344"/>
    </location>
</feature>
<evidence type="ECO:0000256" key="6">
    <source>
        <dbReference type="ARBA" id="ARBA00022898"/>
    </source>
</evidence>
<protein>
    <recommendedName>
        <fullName evidence="11">Phosphoserine aminotransferase</fullName>
        <ecNumber evidence="11">2.6.1.52</ecNumber>
    </recommendedName>
    <alternativeName>
        <fullName evidence="11">Phosphohydroxythreonine aminotransferase</fullName>
        <shortName evidence="11">PSAT</shortName>
    </alternativeName>
</protein>
<evidence type="ECO:0000256" key="10">
    <source>
        <dbReference type="ARBA" id="ARBA00049007"/>
    </source>
</evidence>
<evidence type="ECO:0000313" key="14">
    <source>
        <dbReference type="Proteomes" id="UP000199036"/>
    </source>
</evidence>
<dbReference type="HAMAP" id="MF_00160">
    <property type="entry name" value="SerC_aminotrans_5"/>
    <property type="match status" value="1"/>
</dbReference>
<keyword evidence="11" id="KW-0963">Cytoplasm</keyword>
<evidence type="ECO:0000256" key="8">
    <source>
        <dbReference type="ARBA" id="ARBA00023299"/>
    </source>
</evidence>
<comment type="pathway">
    <text evidence="1 11">Amino-acid biosynthesis; L-serine biosynthesis; L-serine from 3-phospho-D-glycerate: step 2/3.</text>
</comment>
<organism evidence="13 14">
    <name type="scientific">Paenimyroides ummariense</name>
    <dbReference type="NCBI Taxonomy" id="913024"/>
    <lineage>
        <taxon>Bacteria</taxon>
        <taxon>Pseudomonadati</taxon>
        <taxon>Bacteroidota</taxon>
        <taxon>Flavobacteriia</taxon>
        <taxon>Flavobacteriales</taxon>
        <taxon>Flavobacteriaceae</taxon>
        <taxon>Paenimyroides</taxon>
    </lineage>
</organism>
<comment type="cofactor">
    <cofactor evidence="11">
        <name>pyridoxal 5'-phosphate</name>
        <dbReference type="ChEBI" id="CHEBI:597326"/>
    </cofactor>
    <text evidence="11">Binds 1 pyridoxal phosphate per subunit.</text>
</comment>
<dbReference type="Gene3D" id="3.40.640.10">
    <property type="entry name" value="Type I PLP-dependent aspartate aminotransferase-like (Major domain)"/>
    <property type="match status" value="1"/>
</dbReference>
<keyword evidence="14" id="KW-1185">Reference proteome</keyword>
<comment type="subunit">
    <text evidence="11">Homodimer.</text>
</comment>
<comment type="subcellular location">
    <subcellularLocation>
        <location evidence="11">Cytoplasm</location>
    </subcellularLocation>
</comment>
<dbReference type="InterPro" id="IPR015421">
    <property type="entry name" value="PyrdxlP-dep_Trfase_major"/>
</dbReference>
<evidence type="ECO:0000256" key="5">
    <source>
        <dbReference type="ARBA" id="ARBA00022679"/>
    </source>
</evidence>
<dbReference type="InterPro" id="IPR000192">
    <property type="entry name" value="Aminotrans_V_dom"/>
</dbReference>
<dbReference type="PANTHER" id="PTHR43247">
    <property type="entry name" value="PHOSPHOSERINE AMINOTRANSFERASE"/>
    <property type="match status" value="1"/>
</dbReference>
<evidence type="ECO:0000256" key="2">
    <source>
        <dbReference type="ARBA" id="ARBA00006904"/>
    </source>
</evidence>
<keyword evidence="4 11" id="KW-0028">Amino-acid biosynthesis</keyword>
<dbReference type="InterPro" id="IPR022278">
    <property type="entry name" value="Pser_aminoTfrase"/>
</dbReference>
<keyword evidence="3 11" id="KW-0032">Aminotransferase</keyword>
<evidence type="ECO:0000256" key="7">
    <source>
        <dbReference type="ARBA" id="ARBA00023096"/>
    </source>
</evidence>
<dbReference type="GO" id="GO:0005737">
    <property type="term" value="C:cytoplasm"/>
    <property type="evidence" value="ECO:0007669"/>
    <property type="project" value="UniProtKB-SubCell"/>
</dbReference>
<keyword evidence="6 11" id="KW-0663">Pyridoxal phosphate</keyword>
<keyword evidence="7 11" id="KW-0664">Pyridoxine biosynthesis</keyword>
<feature type="modified residue" description="N6-(pyridoxal phosphate)lysine" evidence="11">
    <location>
        <position position="193"/>
    </location>
</feature>
<dbReference type="UniPathway" id="UPA00244">
    <property type="reaction ID" value="UER00311"/>
</dbReference>
<evidence type="ECO:0000256" key="4">
    <source>
        <dbReference type="ARBA" id="ARBA00022605"/>
    </source>
</evidence>
<evidence type="ECO:0000313" key="13">
    <source>
        <dbReference type="EMBL" id="SFN28648.1"/>
    </source>
</evidence>
<comment type="function">
    <text evidence="11">Catalyzes the reversible conversion of 3-phosphohydroxypyruvate to phosphoserine and of 3-hydroxy-2-oxo-4-phosphonooxybutanoate to phosphohydroxythreonine.</text>
</comment>
<comment type="catalytic activity">
    <reaction evidence="9 11">
        <text>4-(phosphooxy)-L-threonine + 2-oxoglutarate = (R)-3-hydroxy-2-oxo-4-phosphooxybutanoate + L-glutamate</text>
        <dbReference type="Rhea" id="RHEA:16573"/>
        <dbReference type="ChEBI" id="CHEBI:16810"/>
        <dbReference type="ChEBI" id="CHEBI:29985"/>
        <dbReference type="ChEBI" id="CHEBI:58452"/>
        <dbReference type="ChEBI" id="CHEBI:58538"/>
        <dbReference type="EC" id="2.6.1.52"/>
    </reaction>
</comment>
<sequence length="357" mass="40080">MKMHNFSSGPSILPPEVLQKASEAVLNFNNSGLSLIEISHRDTSFVEIMNSARSLALELLNLQGKGYSALLLQGGASLEFVRVANNLMKVDGKAGYLNTGNWANNAKNDAAYFGEVIEVASSKDKNYSYIPKNILVPNDLDYLHITSNNTIYGTQFKEFPETDIPLVCDMSSDIFSRNLDFSKFDLIYACAQKNAGTSGVNLIVVKDELLDKTNRSIPNIMNYKKHIERESMYNTPSVFSVYVSYLTMKWLKDLGGITAAERRNNAKANLMYSEIDRNSLFYGTAAIEDRSTMNATFFLKDENQTKAFDELCSSEGIYGVKGHRVFGGYRASMYNALPITSVQKFVEVMQYFETRYM</sequence>
<dbReference type="NCBIfam" id="NF003764">
    <property type="entry name" value="PRK05355.1"/>
    <property type="match status" value="1"/>
</dbReference>
<feature type="binding site" evidence="11">
    <location>
        <position position="150"/>
    </location>
    <ligand>
        <name>pyridoxal 5'-phosphate</name>
        <dbReference type="ChEBI" id="CHEBI:597326"/>
    </ligand>
</feature>
<keyword evidence="5 11" id="KW-0808">Transferase</keyword>
<reference evidence="14" key="1">
    <citation type="submission" date="2016-10" db="EMBL/GenBank/DDBJ databases">
        <authorList>
            <person name="Varghese N."/>
            <person name="Submissions S."/>
        </authorList>
    </citation>
    <scope>NUCLEOTIDE SEQUENCE [LARGE SCALE GENOMIC DNA]</scope>
    <source>
        <strain evidence="14">DS-12</strain>
    </source>
</reference>
<feature type="binding site" evidence="11">
    <location>
        <position position="102"/>
    </location>
    <ligand>
        <name>pyridoxal 5'-phosphate</name>
        <dbReference type="ChEBI" id="CHEBI:597326"/>
    </ligand>
</feature>
<feature type="binding site" evidence="11">
    <location>
        <begin position="234"/>
        <end position="235"/>
    </location>
    <ligand>
        <name>pyridoxal 5'-phosphate</name>
        <dbReference type="ChEBI" id="CHEBI:597326"/>
    </ligand>
</feature>
<proteinExistence type="inferred from homology"/>
<dbReference type="EMBL" id="FOVI01000003">
    <property type="protein sequence ID" value="SFN28648.1"/>
    <property type="molecule type" value="Genomic_DNA"/>
</dbReference>
<comment type="catalytic activity">
    <reaction evidence="10 11">
        <text>O-phospho-L-serine + 2-oxoglutarate = 3-phosphooxypyruvate + L-glutamate</text>
        <dbReference type="Rhea" id="RHEA:14329"/>
        <dbReference type="ChEBI" id="CHEBI:16810"/>
        <dbReference type="ChEBI" id="CHEBI:18110"/>
        <dbReference type="ChEBI" id="CHEBI:29985"/>
        <dbReference type="ChEBI" id="CHEBI:57524"/>
        <dbReference type="EC" id="2.6.1.52"/>
    </reaction>
</comment>
<dbReference type="EC" id="2.6.1.52" evidence="11"/>
<evidence type="ECO:0000256" key="11">
    <source>
        <dbReference type="HAMAP-Rule" id="MF_00160"/>
    </source>
</evidence>
<feature type="binding site" evidence="11">
    <location>
        <position position="192"/>
    </location>
    <ligand>
        <name>pyridoxal 5'-phosphate</name>
        <dbReference type="ChEBI" id="CHEBI:597326"/>
    </ligand>
</feature>
<name>A0A1I4XS15_9FLAO</name>